<dbReference type="Proteomes" id="UP000001538">
    <property type="component" value="Segment"/>
</dbReference>
<gene>
    <name evidence="1" type="primary">125</name>
    <name evidence="1" type="ORF">Wildcat_125</name>
</gene>
<dbReference type="EMBL" id="DQ398052">
    <property type="protein sequence ID" value="ABE67708.1"/>
    <property type="molecule type" value="Genomic_DNA"/>
</dbReference>
<dbReference type="KEGG" id="vg:4157886"/>
<evidence type="ECO:0000313" key="1">
    <source>
        <dbReference type="EMBL" id="ABE67708.1"/>
    </source>
</evidence>
<dbReference type="RefSeq" id="YP_655969.1">
    <property type="nucleotide sequence ID" value="NC_008206.2"/>
</dbReference>
<proteinExistence type="predicted"/>
<accession>Q19XV6</accession>
<organism evidence="1 2">
    <name type="scientific">Mycobacterium phage Wildcat</name>
    <dbReference type="NCBI Taxonomy" id="373415"/>
    <lineage>
        <taxon>Viruses</taxon>
        <taxon>Duplodnaviria</taxon>
        <taxon>Heunggongvirae</taxon>
        <taxon>Uroviricota</taxon>
        <taxon>Caudoviricetes</taxon>
        <taxon>Vilmaviridae</taxon>
        <taxon>Wildcatvirus</taxon>
        <taxon>Wildcatvirus wildcat</taxon>
        <taxon>Mycobacterium virus Wildcat</taxon>
    </lineage>
</organism>
<name>Q19XV6_9CAUD</name>
<protein>
    <submittedName>
        <fullName evidence="1">Uncharacterized protein</fullName>
    </submittedName>
</protein>
<reference evidence="1 2" key="1">
    <citation type="journal article" date="2006" name="PLoS Genet.">
        <title>Exploring the mycobacteriophage metaproteome: phage genomics as an educational platform.</title>
        <authorList>
            <person name="Hatfull G.F."/>
            <person name="Pedulla M.L."/>
            <person name="Jacobs-Sera D."/>
            <person name="Cichon P.M."/>
            <person name="Foley A."/>
            <person name="Ford M.E."/>
            <person name="Gonda R.M."/>
            <person name="Houtz J.M."/>
            <person name="Hryckowian A.J."/>
            <person name="Kelchner V.A."/>
            <person name="Namburi S."/>
            <person name="Pajcini K.V."/>
            <person name="Popovich M.G."/>
            <person name="Schleicher D.T."/>
            <person name="Simanek B.Z."/>
            <person name="Smith A.L."/>
            <person name="Zdanowicz G.M."/>
            <person name="Kumar V."/>
            <person name="Peebles C.L."/>
            <person name="Jacobs W.R.Jr."/>
            <person name="Lawrence J.G."/>
            <person name="Hendrix R.W."/>
        </authorList>
    </citation>
    <scope>NUCLEOTIDE SEQUENCE</scope>
</reference>
<keyword evidence="2" id="KW-1185">Reference proteome</keyword>
<evidence type="ECO:0000313" key="2">
    <source>
        <dbReference type="Proteomes" id="UP000001538"/>
    </source>
</evidence>
<dbReference type="GeneID" id="4157886"/>
<sequence length="120" mass="13870">MLHKGIPRFGSNIAGMTDADQDLKWVRVDTGVYQAETEEEIFVTMRRKESTYPEWVLTIWEKDGDGHRDAEVVEGPFDTKRTAQRVAMHYFHDTELWGYGATLPRITRSVLAAYNEGYIQ</sequence>